<accession>A0A6M3Y402</accession>
<dbReference type="EMBL" id="MT145062">
    <property type="protein sequence ID" value="QJI03146.1"/>
    <property type="molecule type" value="Genomic_DNA"/>
</dbReference>
<evidence type="ECO:0000313" key="1">
    <source>
        <dbReference type="EMBL" id="QJA65955.1"/>
    </source>
</evidence>
<sequence length="298" mass="35171">MPKQHVEYNRKIALRKNLLEKVSYLPGAFYVPFIGDGDLAFDLYQGRMIYGADIDEDRVTVAKSRLPDAEIIQADCDIFPFRDRDIRYSLADFDSYSYPYAAFRDFWGQAQLHSPFVLFFTDGQRQAISRTGHWTDPAGQKHQDDTVEEKRRNYGFYFNKIVLSWFEQYIEPWKIKEVTKYLRGPNMLYWGAIIETEQALIEPIDIDKDKKVEDALYEAALSGNTTAMQMWLEQRLPERWGRQPIKRQPGVEELLTEMKRNLPQPLRERLKKWENRIETKEELYAIFRLICGARSDDG</sequence>
<dbReference type="AlphaFoldDB" id="A0A6M3Y402"/>
<organism evidence="3">
    <name type="scientific">viral metagenome</name>
    <dbReference type="NCBI Taxonomy" id="1070528"/>
    <lineage>
        <taxon>unclassified sequences</taxon>
        <taxon>metagenomes</taxon>
        <taxon>organismal metagenomes</taxon>
    </lineage>
</organism>
<evidence type="ECO:0000313" key="3">
    <source>
        <dbReference type="EMBL" id="QJI03146.1"/>
    </source>
</evidence>
<name>A0A6M3Y402_9ZZZZ</name>
<protein>
    <recommendedName>
        <fullName evidence="4">Methyltransferase</fullName>
    </recommendedName>
</protein>
<dbReference type="EMBL" id="MT141546">
    <property type="protein sequence ID" value="QJA65955.1"/>
    <property type="molecule type" value="Genomic_DNA"/>
</dbReference>
<gene>
    <name evidence="2" type="ORF">MM415A03058_0006</name>
    <name evidence="1" type="ORF">MM415B00370_0073</name>
    <name evidence="3" type="ORF">TM448B04146_0005</name>
</gene>
<reference evidence="3" key="1">
    <citation type="submission" date="2020-03" db="EMBL/GenBank/DDBJ databases">
        <title>The deep terrestrial virosphere.</title>
        <authorList>
            <person name="Holmfeldt K."/>
            <person name="Nilsson E."/>
            <person name="Simone D."/>
            <person name="Lopez-Fernandez M."/>
            <person name="Wu X."/>
            <person name="de Brujin I."/>
            <person name="Lundin D."/>
            <person name="Andersson A."/>
            <person name="Bertilsson S."/>
            <person name="Dopson M."/>
        </authorList>
    </citation>
    <scope>NUCLEOTIDE SEQUENCE</scope>
    <source>
        <strain evidence="2">MM415A03058</strain>
        <strain evidence="1">MM415B00370</strain>
        <strain evidence="3">TM448B04146</strain>
    </source>
</reference>
<proteinExistence type="predicted"/>
<evidence type="ECO:0008006" key="4">
    <source>
        <dbReference type="Google" id="ProtNLM"/>
    </source>
</evidence>
<evidence type="ECO:0000313" key="2">
    <source>
        <dbReference type="EMBL" id="QJA71755.1"/>
    </source>
</evidence>
<dbReference type="EMBL" id="MT141897">
    <property type="protein sequence ID" value="QJA71755.1"/>
    <property type="molecule type" value="Genomic_DNA"/>
</dbReference>